<dbReference type="EMBL" id="VSRR010091026">
    <property type="protein sequence ID" value="MPC92376.1"/>
    <property type="molecule type" value="Genomic_DNA"/>
</dbReference>
<sequence length="66" mass="7326">MRHNLRISVVDSPIAIKASRREHFLPEEREGEALARRRQGSGITRSLGSRSHCFLVSYASGCKTSG</sequence>
<gene>
    <name evidence="1" type="ORF">E2C01_087462</name>
</gene>
<protein>
    <submittedName>
        <fullName evidence="1">Uncharacterized protein</fullName>
    </submittedName>
</protein>
<keyword evidence="2" id="KW-1185">Reference proteome</keyword>
<comment type="caution">
    <text evidence="1">The sequence shown here is derived from an EMBL/GenBank/DDBJ whole genome shotgun (WGS) entry which is preliminary data.</text>
</comment>
<reference evidence="1 2" key="1">
    <citation type="submission" date="2019-05" db="EMBL/GenBank/DDBJ databases">
        <title>Another draft genome of Portunus trituberculatus and its Hox gene families provides insights of decapod evolution.</title>
        <authorList>
            <person name="Jeong J.-H."/>
            <person name="Song I."/>
            <person name="Kim S."/>
            <person name="Choi T."/>
            <person name="Kim D."/>
            <person name="Ryu S."/>
            <person name="Kim W."/>
        </authorList>
    </citation>
    <scope>NUCLEOTIDE SEQUENCE [LARGE SCALE GENOMIC DNA]</scope>
    <source>
        <tissue evidence="1">Muscle</tissue>
    </source>
</reference>
<dbReference type="AlphaFoldDB" id="A0A5B7JE38"/>
<accession>A0A5B7JE38</accession>
<dbReference type="Proteomes" id="UP000324222">
    <property type="component" value="Unassembled WGS sequence"/>
</dbReference>
<evidence type="ECO:0000313" key="2">
    <source>
        <dbReference type="Proteomes" id="UP000324222"/>
    </source>
</evidence>
<name>A0A5B7JE38_PORTR</name>
<evidence type="ECO:0000313" key="1">
    <source>
        <dbReference type="EMBL" id="MPC92376.1"/>
    </source>
</evidence>
<organism evidence="1 2">
    <name type="scientific">Portunus trituberculatus</name>
    <name type="common">Swimming crab</name>
    <name type="synonym">Neptunus trituberculatus</name>
    <dbReference type="NCBI Taxonomy" id="210409"/>
    <lineage>
        <taxon>Eukaryota</taxon>
        <taxon>Metazoa</taxon>
        <taxon>Ecdysozoa</taxon>
        <taxon>Arthropoda</taxon>
        <taxon>Crustacea</taxon>
        <taxon>Multicrustacea</taxon>
        <taxon>Malacostraca</taxon>
        <taxon>Eumalacostraca</taxon>
        <taxon>Eucarida</taxon>
        <taxon>Decapoda</taxon>
        <taxon>Pleocyemata</taxon>
        <taxon>Brachyura</taxon>
        <taxon>Eubrachyura</taxon>
        <taxon>Portunoidea</taxon>
        <taxon>Portunidae</taxon>
        <taxon>Portuninae</taxon>
        <taxon>Portunus</taxon>
    </lineage>
</organism>
<proteinExistence type="predicted"/>